<evidence type="ECO:0000259" key="2">
    <source>
        <dbReference type="Pfam" id="PF20150"/>
    </source>
</evidence>
<reference evidence="3 4" key="1">
    <citation type="submission" date="2023-10" db="EMBL/GenBank/DDBJ databases">
        <title>Draft genome sequence of Xylaria bambusicola isolate GMP-LS, the root and basal stem rot pathogen of sugarcane in Indonesia.</title>
        <authorList>
            <person name="Selvaraj P."/>
            <person name="Muralishankar V."/>
            <person name="Muruganantham S."/>
            <person name="Sp S."/>
            <person name="Haryani S."/>
            <person name="Lau K.J.X."/>
            <person name="Naqvi N.I."/>
        </authorList>
    </citation>
    <scope>NUCLEOTIDE SEQUENCE [LARGE SCALE GENOMIC DNA]</scope>
    <source>
        <strain evidence="3">GMP-LS</strain>
    </source>
</reference>
<protein>
    <recommendedName>
        <fullName evidence="2">2EXR domain-containing protein</fullName>
    </recommendedName>
</protein>
<dbReference type="PANTHER" id="PTHR35910">
    <property type="entry name" value="2EXR DOMAIN-CONTAINING PROTEIN"/>
    <property type="match status" value="1"/>
</dbReference>
<sequence length="470" mass="52256">MSPARRSSRRVRDTDDGDGDGGLDGLTGGESTLGAVPGLTPLRPGHVSELPQEMAVESNILMSTPQAGGPSGTLLGTSTSSRTLTRSTAKEYFSSILVENPSSRSQAQDRLRFATARDGVSATVSSHLEEARDIQYEPIEADGMEVQEPQDDESEENSHPTVGGLRIPRRSDRIRAKNRATREPSPSTALAAVSKSVNNRVQKRRKKAVIKSNLGTGLLRRSARLAKPLDVFHKYPELPEELKLMIWEAAVQPRLTYICNRSSILGHAHNFGIQNKIPTWFMACRASVWVATRYYKKLFGQNGMSIHPSIGITLRPQAINTWVDIVVFEPCHNGCRGYYCAQQYSREDRTAVQRLAVQIDSPHLPPGSDPGWVTISRSWPSVETLFMMKPAVRGLDQSDKAMIRIKEGDHELALRKGFEAWKKDAGQNHKLTTLEFVRVVEQEPDTKKFQDRYQSVEDRKTGSVEDIILG</sequence>
<dbReference type="AlphaFoldDB" id="A0AAN7Z5Q6"/>
<organism evidence="3 4">
    <name type="scientific">Xylaria bambusicola</name>
    <dbReference type="NCBI Taxonomy" id="326684"/>
    <lineage>
        <taxon>Eukaryota</taxon>
        <taxon>Fungi</taxon>
        <taxon>Dikarya</taxon>
        <taxon>Ascomycota</taxon>
        <taxon>Pezizomycotina</taxon>
        <taxon>Sordariomycetes</taxon>
        <taxon>Xylariomycetidae</taxon>
        <taxon>Xylariales</taxon>
        <taxon>Xylariaceae</taxon>
        <taxon>Xylaria</taxon>
    </lineage>
</organism>
<dbReference type="EMBL" id="JAWHQM010000018">
    <property type="protein sequence ID" value="KAK5630932.1"/>
    <property type="molecule type" value="Genomic_DNA"/>
</dbReference>
<evidence type="ECO:0000256" key="1">
    <source>
        <dbReference type="SAM" id="MobiDB-lite"/>
    </source>
</evidence>
<keyword evidence="4" id="KW-1185">Reference proteome</keyword>
<evidence type="ECO:0000313" key="3">
    <source>
        <dbReference type="EMBL" id="KAK5630932.1"/>
    </source>
</evidence>
<name>A0AAN7Z5Q6_9PEZI</name>
<dbReference type="Proteomes" id="UP001305414">
    <property type="component" value="Unassembled WGS sequence"/>
</dbReference>
<feature type="compositionally biased region" description="Acidic residues" evidence="1">
    <location>
        <begin position="146"/>
        <end position="155"/>
    </location>
</feature>
<feature type="compositionally biased region" description="Low complexity" evidence="1">
    <location>
        <begin position="72"/>
        <end position="84"/>
    </location>
</feature>
<dbReference type="PANTHER" id="PTHR35910:SF6">
    <property type="entry name" value="2EXR DOMAIN-CONTAINING PROTEIN"/>
    <property type="match status" value="1"/>
</dbReference>
<feature type="domain" description="2EXR" evidence="2">
    <location>
        <begin position="232"/>
        <end position="307"/>
    </location>
</feature>
<feature type="region of interest" description="Disordered" evidence="1">
    <location>
        <begin position="61"/>
        <end position="84"/>
    </location>
</feature>
<dbReference type="InterPro" id="IPR045518">
    <property type="entry name" value="2EXR"/>
</dbReference>
<gene>
    <name evidence="3" type="ORF">RRF57_006647</name>
</gene>
<feature type="region of interest" description="Disordered" evidence="1">
    <location>
        <begin position="1"/>
        <end position="46"/>
    </location>
</feature>
<dbReference type="Pfam" id="PF20150">
    <property type="entry name" value="2EXR"/>
    <property type="match status" value="1"/>
</dbReference>
<accession>A0AAN7Z5Q6</accession>
<feature type="region of interest" description="Disordered" evidence="1">
    <location>
        <begin position="146"/>
        <end position="191"/>
    </location>
</feature>
<evidence type="ECO:0000313" key="4">
    <source>
        <dbReference type="Proteomes" id="UP001305414"/>
    </source>
</evidence>
<proteinExistence type="predicted"/>
<comment type="caution">
    <text evidence="3">The sequence shown here is derived from an EMBL/GenBank/DDBJ whole genome shotgun (WGS) entry which is preliminary data.</text>
</comment>